<protein>
    <submittedName>
        <fullName evidence="1">Uncharacterized protein</fullName>
    </submittedName>
</protein>
<dbReference type="SUPFAM" id="SSF54529">
    <property type="entry name" value="Mitochondrial glycoprotein MAM33-like"/>
    <property type="match status" value="1"/>
</dbReference>
<reference evidence="1" key="1">
    <citation type="submission" date="2017-07" db="EMBL/GenBank/DDBJ databases">
        <title>Taro Niue Genome Assembly and Annotation.</title>
        <authorList>
            <person name="Atibalentja N."/>
            <person name="Keating K."/>
            <person name="Fields C.J."/>
        </authorList>
    </citation>
    <scope>NUCLEOTIDE SEQUENCE</scope>
    <source>
        <strain evidence="1">Niue_2</strain>
        <tissue evidence="1">Leaf</tissue>
    </source>
</reference>
<dbReference type="InterPro" id="IPR003428">
    <property type="entry name" value="MAM33"/>
</dbReference>
<dbReference type="OrthoDB" id="278212at2759"/>
<organism evidence="1 2">
    <name type="scientific">Colocasia esculenta</name>
    <name type="common">Wild taro</name>
    <name type="synonym">Arum esculentum</name>
    <dbReference type="NCBI Taxonomy" id="4460"/>
    <lineage>
        <taxon>Eukaryota</taxon>
        <taxon>Viridiplantae</taxon>
        <taxon>Streptophyta</taxon>
        <taxon>Embryophyta</taxon>
        <taxon>Tracheophyta</taxon>
        <taxon>Spermatophyta</taxon>
        <taxon>Magnoliopsida</taxon>
        <taxon>Liliopsida</taxon>
        <taxon>Araceae</taxon>
        <taxon>Aroideae</taxon>
        <taxon>Colocasieae</taxon>
        <taxon>Colocasia</taxon>
    </lineage>
</organism>
<keyword evidence="2" id="KW-1185">Reference proteome</keyword>
<name>A0A843TZD5_COLES</name>
<comment type="caution">
    <text evidence="1">The sequence shown here is derived from an EMBL/GenBank/DDBJ whole genome shotgun (WGS) entry which is preliminary data.</text>
</comment>
<proteinExistence type="predicted"/>
<accession>A0A843TZD5</accession>
<dbReference type="Gene3D" id="3.10.280.10">
    <property type="entry name" value="Mitochondrial glycoprotein"/>
    <property type="match status" value="1"/>
</dbReference>
<gene>
    <name evidence="1" type="ORF">Taro_009083</name>
</gene>
<sequence length="192" mass="21304">MRGGRGVGVVPRGTMPGAARMLLRRCSTTTAALRRDGGLLDALRSELRHELSSAHTPNSAQLQKGSKVGSFTVDWDDAKTQDLVLRRRFASGEELVVSALLGPLTYAGDDLLPRHALMKVCVKKPQPDPILQFDCEVFCRDDEVDSEFVIQNVNYLRSLNTLSSSRYKGPIFRLKDISWEMAREFLAVGNVL</sequence>
<dbReference type="PANTHER" id="PTHR10826">
    <property type="entry name" value="COMPLEMENT COMPONENT 1"/>
    <property type="match status" value="1"/>
</dbReference>
<dbReference type="GO" id="GO:0005759">
    <property type="term" value="C:mitochondrial matrix"/>
    <property type="evidence" value="ECO:0007669"/>
    <property type="project" value="InterPro"/>
</dbReference>
<dbReference type="EMBL" id="NMUH01000313">
    <property type="protein sequence ID" value="MQL76701.1"/>
    <property type="molecule type" value="Genomic_DNA"/>
</dbReference>
<dbReference type="AlphaFoldDB" id="A0A843TZD5"/>
<evidence type="ECO:0000313" key="2">
    <source>
        <dbReference type="Proteomes" id="UP000652761"/>
    </source>
</evidence>
<dbReference type="Proteomes" id="UP000652761">
    <property type="component" value="Unassembled WGS sequence"/>
</dbReference>
<dbReference type="PANTHER" id="PTHR10826:SF1">
    <property type="entry name" value="COMPLEMENT COMPONENT 1 Q SUBCOMPONENT-BINDING PROTEIN, MITOCHONDRIAL"/>
    <property type="match status" value="1"/>
</dbReference>
<dbReference type="InterPro" id="IPR036561">
    <property type="entry name" value="MAM33_sf"/>
</dbReference>
<evidence type="ECO:0000313" key="1">
    <source>
        <dbReference type="EMBL" id="MQL76701.1"/>
    </source>
</evidence>